<comment type="caution">
    <text evidence="2">The sequence shown here is derived from an EMBL/GenBank/DDBJ whole genome shotgun (WGS) entry which is preliminary data.</text>
</comment>
<dbReference type="Pfam" id="PF16263">
    <property type="entry name" value="DUF4917"/>
    <property type="match status" value="1"/>
</dbReference>
<dbReference type="Proteomes" id="UP000482634">
    <property type="component" value="Unassembled WGS sequence"/>
</dbReference>
<dbReference type="RefSeq" id="WP_163941089.1">
    <property type="nucleotide sequence ID" value="NZ_JAAHBU010000030.1"/>
</dbReference>
<dbReference type="EMBL" id="JAAHBV010000016">
    <property type="protein sequence ID" value="NER58960.1"/>
    <property type="molecule type" value="Genomic_DNA"/>
</dbReference>
<name>A0A6B3NRK1_9PSED</name>
<accession>A0A6M0CZU3</accession>
<keyword evidence="4" id="KW-1185">Reference proteome</keyword>
<dbReference type="AlphaFoldDB" id="A0A6B3NRK1"/>
<reference evidence="3 4" key="1">
    <citation type="submission" date="2020-02" db="EMBL/GenBank/DDBJ databases">
        <title>Broccoli isolated Pseudomonas sp.</title>
        <authorList>
            <person name="Fujikawa T."/>
            <person name="Sawada H."/>
        </authorList>
    </citation>
    <scope>NUCLEOTIDE SEQUENCE [LARGE SCALE GENOMIC DNA]</scope>
    <source>
        <strain evidence="2 4">MAFF212427</strain>
        <strain evidence="1 3">MAFF212428</strain>
    </source>
</reference>
<evidence type="ECO:0000313" key="3">
    <source>
        <dbReference type="Proteomes" id="UP000480410"/>
    </source>
</evidence>
<dbReference type="EMBL" id="JAAHBU010000030">
    <property type="protein sequence ID" value="NER63038.1"/>
    <property type="molecule type" value="Genomic_DNA"/>
</dbReference>
<dbReference type="Proteomes" id="UP000480410">
    <property type="component" value="Unassembled WGS sequence"/>
</dbReference>
<gene>
    <name evidence="1" type="ORF">G3435_01140</name>
    <name evidence="2" type="ORF">G3436_02935</name>
</gene>
<dbReference type="InterPro" id="IPR032581">
    <property type="entry name" value="DUF4917"/>
</dbReference>
<organism evidence="2 4">
    <name type="scientific">Pseudomonas brassicae</name>
    <dbReference type="NCBI Taxonomy" id="2708063"/>
    <lineage>
        <taxon>Bacteria</taxon>
        <taxon>Pseudomonadati</taxon>
        <taxon>Pseudomonadota</taxon>
        <taxon>Gammaproteobacteria</taxon>
        <taxon>Pseudomonadales</taxon>
        <taxon>Pseudomonadaceae</taxon>
        <taxon>Pseudomonas</taxon>
    </lineage>
</organism>
<protein>
    <submittedName>
        <fullName evidence="2">DUF4917 family protein</fullName>
    </submittedName>
</protein>
<evidence type="ECO:0000313" key="2">
    <source>
        <dbReference type="EMBL" id="NER63038.1"/>
    </source>
</evidence>
<proteinExistence type="predicted"/>
<sequence length="342" mass="37630">MPHPDLDASLTAWPPLNAAHPCTGLLLGNGASRAVWRPFAYFSLFELAQRVRHKPLGLSDQALFKSMHSELFAPVLSALNTTVQVNAALAISSSAPLNRYYAIKEALIHAVRSVHIPWKLLPATHLAAINAELRRYRSVYSSNYDLLCHWAISQAPQGFQQVFDDEGDFDVSCTQGPGTRVHYLHGGLHLLKTQHGTTRQRAASGSQLLDGFAINTPGDVPLFVNEDSSDNKLRAIRSSDYLTWCHAALANQREGLCVFGHHLDRADRHLVQAIKQAQPAYLAISILPVSDAAIVSQKQHYARVFEDCPALTLHFFDATTHPLGALETIAAPPPKAVGRRRH</sequence>
<accession>A0A6B3NRK1</accession>
<evidence type="ECO:0000313" key="4">
    <source>
        <dbReference type="Proteomes" id="UP000482634"/>
    </source>
</evidence>
<evidence type="ECO:0000313" key="1">
    <source>
        <dbReference type="EMBL" id="NER58960.1"/>
    </source>
</evidence>